<dbReference type="InterPro" id="IPR000683">
    <property type="entry name" value="Gfo/Idh/MocA-like_OxRdtase_N"/>
</dbReference>
<dbReference type="Gene3D" id="3.40.50.720">
    <property type="entry name" value="NAD(P)-binding Rossmann-like Domain"/>
    <property type="match status" value="1"/>
</dbReference>
<organism evidence="3 4">
    <name type="scientific">Candidatus Fervidibacter sacchari</name>
    <dbReference type="NCBI Taxonomy" id="1448929"/>
    <lineage>
        <taxon>Bacteria</taxon>
        <taxon>Candidatus Fervidibacterota</taxon>
        <taxon>Candidatus Fervidibacter</taxon>
    </lineage>
</organism>
<sequence>MPSKVVRIGFVGCGGIAQAHMDALSKIEGVQLVAFCDIVPEKAKAAAKKYGGKAFTKVKQMLKSVEVDALFFCLPPFAHGDELLAIEQGIPFFVEKPVGLDLGLIKEIAAGVREKNLLTSVGYMNRYRRSVNTVRELLRKDPPILLLGGWIGGTPISTEGIWHWWVQKDKSGGQFHEQVTHTVDLARYLAGEVVEVHAYQTKGLNRLAPEHYTVEDAMVVNLKFQSGAIANLWACCSANGGGGGISLQVYATETTAHFTGWEHSVRIYRRNEDIVEIRGEGDIFRIEDEAFVKALQTGDRSLIRSDYIDGAKTAAVTLAAVKSAETGKPVEVEPIIQ</sequence>
<dbReference type="Pfam" id="PF22725">
    <property type="entry name" value="GFO_IDH_MocA_C3"/>
    <property type="match status" value="1"/>
</dbReference>
<proteinExistence type="predicted"/>
<gene>
    <name evidence="3" type="ORF">M2350_002371</name>
</gene>
<dbReference type="RefSeq" id="WP_259096942.1">
    <property type="nucleotide sequence ID" value="NZ_CP130454.1"/>
</dbReference>
<dbReference type="Pfam" id="PF01408">
    <property type="entry name" value="GFO_IDH_MocA"/>
    <property type="match status" value="1"/>
</dbReference>
<dbReference type="InterPro" id="IPR052515">
    <property type="entry name" value="Gfo/Idh/MocA_Oxidoreductase"/>
</dbReference>
<dbReference type="PANTHER" id="PTHR43249:SF1">
    <property type="entry name" value="D-GLUCOSIDE 3-DEHYDROGENASE"/>
    <property type="match status" value="1"/>
</dbReference>
<accession>A0ABT2EPR6</accession>
<dbReference type="Proteomes" id="UP001204798">
    <property type="component" value="Unassembled WGS sequence"/>
</dbReference>
<evidence type="ECO:0000259" key="2">
    <source>
        <dbReference type="Pfam" id="PF22725"/>
    </source>
</evidence>
<evidence type="ECO:0000313" key="4">
    <source>
        <dbReference type="Proteomes" id="UP001204798"/>
    </source>
</evidence>
<dbReference type="SUPFAM" id="SSF55347">
    <property type="entry name" value="Glyceraldehyde-3-phosphate dehydrogenase-like, C-terminal domain"/>
    <property type="match status" value="1"/>
</dbReference>
<protein>
    <submittedName>
        <fullName evidence="3">Dehydrogenase</fullName>
    </submittedName>
</protein>
<name>A0ABT2EPR6_9BACT</name>
<evidence type="ECO:0000313" key="3">
    <source>
        <dbReference type="EMBL" id="MCS3919954.1"/>
    </source>
</evidence>
<dbReference type="InterPro" id="IPR036291">
    <property type="entry name" value="NAD(P)-bd_dom_sf"/>
</dbReference>
<dbReference type="InterPro" id="IPR055170">
    <property type="entry name" value="GFO_IDH_MocA-like_dom"/>
</dbReference>
<feature type="domain" description="Gfo/Idh/MocA-like oxidoreductase N-terminal" evidence="1">
    <location>
        <begin position="6"/>
        <end position="123"/>
    </location>
</feature>
<reference evidence="3 4" key="1">
    <citation type="submission" date="2022-08" db="EMBL/GenBank/DDBJ databases">
        <title>Bacterial and archaeal communities from various locations to study Microbial Dark Matter (Phase II).</title>
        <authorList>
            <person name="Stepanauskas R."/>
        </authorList>
    </citation>
    <scope>NUCLEOTIDE SEQUENCE [LARGE SCALE GENOMIC DNA]</scope>
    <source>
        <strain evidence="3 4">PD1</strain>
    </source>
</reference>
<dbReference type="SUPFAM" id="SSF51735">
    <property type="entry name" value="NAD(P)-binding Rossmann-fold domains"/>
    <property type="match status" value="1"/>
</dbReference>
<comment type="caution">
    <text evidence="3">The sequence shown here is derived from an EMBL/GenBank/DDBJ whole genome shotgun (WGS) entry which is preliminary data.</text>
</comment>
<evidence type="ECO:0000259" key="1">
    <source>
        <dbReference type="Pfam" id="PF01408"/>
    </source>
</evidence>
<dbReference type="PANTHER" id="PTHR43249">
    <property type="entry name" value="UDP-N-ACETYL-2-AMINO-2-DEOXY-D-GLUCURONATE OXIDASE"/>
    <property type="match status" value="1"/>
</dbReference>
<feature type="domain" description="GFO/IDH/MocA-like oxidoreductase" evidence="2">
    <location>
        <begin position="162"/>
        <end position="255"/>
    </location>
</feature>
<dbReference type="Gene3D" id="3.30.360.10">
    <property type="entry name" value="Dihydrodipicolinate Reductase, domain 2"/>
    <property type="match status" value="1"/>
</dbReference>
<keyword evidence="4" id="KW-1185">Reference proteome</keyword>
<dbReference type="EMBL" id="JANUCP010000004">
    <property type="protein sequence ID" value="MCS3919954.1"/>
    <property type="molecule type" value="Genomic_DNA"/>
</dbReference>